<dbReference type="InterPro" id="IPR005333">
    <property type="entry name" value="Transcription_factor_TCP"/>
</dbReference>
<evidence type="ECO:0000259" key="7">
    <source>
        <dbReference type="PROSITE" id="PS51369"/>
    </source>
</evidence>
<dbReference type="InterPro" id="IPR017888">
    <property type="entry name" value="CYC/TB1_R_domain"/>
</dbReference>
<comment type="subcellular location">
    <subcellularLocation>
        <location evidence="1">Nucleus</location>
    </subcellularLocation>
</comment>
<organism evidence="9">
    <name type="scientific">Gaillardia pulchella</name>
    <name type="common">Indian blanket</name>
    <dbReference type="NCBI Taxonomy" id="128738"/>
    <lineage>
        <taxon>Eukaryota</taxon>
        <taxon>Viridiplantae</taxon>
        <taxon>Streptophyta</taxon>
        <taxon>Embryophyta</taxon>
        <taxon>Tracheophyta</taxon>
        <taxon>Spermatophyta</taxon>
        <taxon>Magnoliopsida</taxon>
        <taxon>eudicotyledons</taxon>
        <taxon>Gunneridae</taxon>
        <taxon>Pentapetalae</taxon>
        <taxon>asterids</taxon>
        <taxon>campanulids</taxon>
        <taxon>Asterales</taxon>
        <taxon>Asteraceae</taxon>
        <taxon>Asteroideae</taxon>
        <taxon>Heliantheae alliance</taxon>
        <taxon>Helenieae</taxon>
        <taxon>Gaillardiinae</taxon>
        <taxon>Gaillardia</taxon>
    </lineage>
</organism>
<dbReference type="GO" id="GO:0003700">
    <property type="term" value="F:DNA-binding transcription factor activity"/>
    <property type="evidence" value="ECO:0007669"/>
    <property type="project" value="InterPro"/>
</dbReference>
<dbReference type="Pfam" id="PF03634">
    <property type="entry name" value="TCP"/>
    <property type="match status" value="1"/>
</dbReference>
<keyword evidence="3" id="KW-0805">Transcription regulation</keyword>
<keyword evidence="4" id="KW-0238">DNA-binding</keyword>
<dbReference type="EMBL" id="MG593493">
    <property type="protein sequence ID" value="AXM05078.1"/>
    <property type="molecule type" value="Genomic_DNA"/>
</dbReference>
<evidence type="ECO:0000313" key="9">
    <source>
        <dbReference type="EMBL" id="AXM05078.1"/>
    </source>
</evidence>
<evidence type="ECO:0000256" key="6">
    <source>
        <dbReference type="ARBA" id="ARBA00023242"/>
    </source>
</evidence>
<evidence type="ECO:0000256" key="4">
    <source>
        <dbReference type="ARBA" id="ARBA00023125"/>
    </source>
</evidence>
<keyword evidence="5" id="KW-0804">Transcription</keyword>
<proteinExistence type="predicted"/>
<evidence type="ECO:0000256" key="5">
    <source>
        <dbReference type="ARBA" id="ARBA00023163"/>
    </source>
</evidence>
<dbReference type="AlphaFoldDB" id="A0A346D3R0"/>
<evidence type="ECO:0000259" key="8">
    <source>
        <dbReference type="PROSITE" id="PS51370"/>
    </source>
</evidence>
<dbReference type="GO" id="GO:2000032">
    <property type="term" value="P:regulation of secondary shoot formation"/>
    <property type="evidence" value="ECO:0007669"/>
    <property type="project" value="TreeGrafter"/>
</dbReference>
<dbReference type="PROSITE" id="PS51370">
    <property type="entry name" value="R"/>
    <property type="match status" value="1"/>
</dbReference>
<accession>A0A346D3R0</accession>
<name>A0A346D3R0_GAIPU</name>
<evidence type="ECO:0000256" key="1">
    <source>
        <dbReference type="ARBA" id="ARBA00004123"/>
    </source>
</evidence>
<reference evidence="9" key="1">
    <citation type="journal article" date="2018" name="Front. Plant Sci.">
        <title>Patterning the Asteraceae Capitulum: Duplications and Differential Expression of the Flower Symmetry CYC2-Like Genes.</title>
        <authorList>
            <person name="Chen J."/>
            <person name="Shen C.Z."/>
            <person name="Guo Y.P."/>
            <person name="Rao G.Y."/>
        </authorList>
    </citation>
    <scope>NUCLEOTIDE SEQUENCE</scope>
</reference>
<keyword evidence="6" id="KW-0539">Nucleus</keyword>
<dbReference type="PANTHER" id="PTHR31072:SF224">
    <property type="entry name" value="TRANSCRIPTION FACTOR TCP1"/>
    <property type="match status" value="1"/>
</dbReference>
<evidence type="ECO:0000256" key="2">
    <source>
        <dbReference type="ARBA" id="ARBA00022473"/>
    </source>
</evidence>
<protein>
    <submittedName>
        <fullName evidence="9">Cycloidea-like protein</fullName>
    </submittedName>
</protein>
<dbReference type="GO" id="GO:0005634">
    <property type="term" value="C:nucleus"/>
    <property type="evidence" value="ECO:0007669"/>
    <property type="project" value="UniProtKB-SubCell"/>
</dbReference>
<dbReference type="GO" id="GO:0043565">
    <property type="term" value="F:sequence-specific DNA binding"/>
    <property type="evidence" value="ECO:0007669"/>
    <property type="project" value="TreeGrafter"/>
</dbReference>
<dbReference type="PROSITE" id="PS51369">
    <property type="entry name" value="TCP"/>
    <property type="match status" value="1"/>
</dbReference>
<feature type="domain" description="R" evidence="8">
    <location>
        <begin position="193"/>
        <end position="210"/>
    </location>
</feature>
<dbReference type="InterPro" id="IPR017887">
    <property type="entry name" value="TF_TCP_subgr"/>
</dbReference>
<dbReference type="PANTHER" id="PTHR31072">
    <property type="entry name" value="TRANSCRIPTION FACTOR TCP4-RELATED"/>
    <property type="match status" value="1"/>
</dbReference>
<evidence type="ECO:0000256" key="3">
    <source>
        <dbReference type="ARBA" id="ARBA00023015"/>
    </source>
</evidence>
<sequence length="287" mass="32644">MFSSNPLNLTSTQHLFFPTNSILDNLKVNLYNSDPFATGDCFPASENVNSTRKDNVVEGLGLQQSEEYNYNNLFWSEVKNKKSSFKKDHHSKIYTAQGPRDRRVRLSIGVARKFFCLQDLLGVDKASKTLEWLFSKSKISIDELIKTKKQTSPSTKESEVILFLEQDEGRKKNHGKEKRKKVTRKFESWTPVKQSRAEARARARERTKEKLKKVKNLTLQSSLWNSVELENGYCDKIGESIIEDNCNISMLYSYEYNVGGSNDSGSKFIGLPEFANVDVLSGNGATI</sequence>
<feature type="domain" description="TCP" evidence="7">
    <location>
        <begin position="86"/>
        <end position="144"/>
    </location>
</feature>
<keyword evidence="2" id="KW-0217">Developmental protein</keyword>